<gene>
    <name evidence="1" type="ORF">HNQ59_000859</name>
</gene>
<keyword evidence="2" id="KW-1185">Reference proteome</keyword>
<evidence type="ECO:0000313" key="2">
    <source>
        <dbReference type="Proteomes" id="UP000575898"/>
    </source>
</evidence>
<reference evidence="1 2" key="1">
    <citation type="submission" date="2020-08" db="EMBL/GenBank/DDBJ databases">
        <title>Genomic Encyclopedia of Type Strains, Phase IV (KMG-IV): sequencing the most valuable type-strain genomes for metagenomic binning, comparative biology and taxonomic classification.</title>
        <authorList>
            <person name="Goeker M."/>
        </authorList>
    </citation>
    <scope>NUCLEOTIDE SEQUENCE [LARGE SCALE GENOMIC DNA]</scope>
    <source>
        <strain evidence="1 2">DSM 27165</strain>
    </source>
</reference>
<organism evidence="1 2">
    <name type="scientific">Chitinivorax tropicus</name>
    <dbReference type="NCBI Taxonomy" id="714531"/>
    <lineage>
        <taxon>Bacteria</taxon>
        <taxon>Pseudomonadati</taxon>
        <taxon>Pseudomonadota</taxon>
        <taxon>Betaproteobacteria</taxon>
        <taxon>Chitinivorax</taxon>
    </lineage>
</organism>
<protein>
    <submittedName>
        <fullName evidence="1">Uncharacterized protein</fullName>
    </submittedName>
</protein>
<evidence type="ECO:0000313" key="1">
    <source>
        <dbReference type="EMBL" id="MBB5017590.1"/>
    </source>
</evidence>
<dbReference type="Proteomes" id="UP000575898">
    <property type="component" value="Unassembled WGS sequence"/>
</dbReference>
<name>A0A840MGR5_9PROT</name>
<comment type="caution">
    <text evidence="1">The sequence shown here is derived from an EMBL/GenBank/DDBJ whole genome shotgun (WGS) entry which is preliminary data.</text>
</comment>
<dbReference type="EMBL" id="JACHHY010000004">
    <property type="protein sequence ID" value="MBB5017590.1"/>
    <property type="molecule type" value="Genomic_DNA"/>
</dbReference>
<proteinExistence type="predicted"/>
<accession>A0A840MGR5</accession>
<dbReference type="AlphaFoldDB" id="A0A840MGR5"/>
<sequence>MSVAAQSCSCVEEEGYAKPLLAHALLATGDIARVN</sequence>